<organism evidence="2 3">
    <name type="scientific">Hydrococcus rivularis NIES-593</name>
    <dbReference type="NCBI Taxonomy" id="1921803"/>
    <lineage>
        <taxon>Bacteria</taxon>
        <taxon>Bacillati</taxon>
        <taxon>Cyanobacteriota</taxon>
        <taxon>Cyanophyceae</taxon>
        <taxon>Pleurocapsales</taxon>
        <taxon>Hydrococcaceae</taxon>
        <taxon>Hydrococcus</taxon>
    </lineage>
</organism>
<dbReference type="Gene3D" id="3.10.490.10">
    <property type="entry name" value="Gamma-glutamyl cyclotransferase-like"/>
    <property type="match status" value="1"/>
</dbReference>
<evidence type="ECO:0000313" key="2">
    <source>
        <dbReference type="EMBL" id="OKH23012.1"/>
    </source>
</evidence>
<keyword evidence="3" id="KW-1185">Reference proteome</keyword>
<reference evidence="2 3" key="1">
    <citation type="submission" date="2016-11" db="EMBL/GenBank/DDBJ databases">
        <title>Draft Genome Sequences of Nine Cyanobacterial Strains from Diverse Habitats.</title>
        <authorList>
            <person name="Zhu T."/>
            <person name="Hou S."/>
            <person name="Lu X."/>
            <person name="Hess W.R."/>
        </authorList>
    </citation>
    <scope>NUCLEOTIDE SEQUENCE [LARGE SCALE GENOMIC DNA]</scope>
    <source>
        <strain evidence="2 3">NIES-593</strain>
    </source>
</reference>
<sequence length="135" mass="15519">MRLKVFVYGTLKPGECNYQSYCADRVIEAKKAYTWGELYHLPFFGYPALTLGNRKAIGFLLTFADEGVLERLDELEDYHPQRSPQENEYERQKLLVYDLSGEPLGEAWGYVMAPEKVRQLGGVLVPSGWWTTIGY</sequence>
<dbReference type="AlphaFoldDB" id="A0A1U7HHD5"/>
<dbReference type="EMBL" id="MRCB01000011">
    <property type="protein sequence ID" value="OKH23012.1"/>
    <property type="molecule type" value="Genomic_DNA"/>
</dbReference>
<dbReference type="OrthoDB" id="8538589at2"/>
<dbReference type="STRING" id="1921803.NIES593_11140"/>
<dbReference type="SUPFAM" id="SSF110857">
    <property type="entry name" value="Gamma-glutamyl cyclotransferase-like"/>
    <property type="match status" value="1"/>
</dbReference>
<accession>A0A1U7HHD5</accession>
<comment type="caution">
    <text evidence="2">The sequence shown here is derived from an EMBL/GenBank/DDBJ whole genome shotgun (WGS) entry which is preliminary data.</text>
</comment>
<dbReference type="InterPro" id="IPR013024">
    <property type="entry name" value="GGCT-like"/>
</dbReference>
<dbReference type="CDD" id="cd06661">
    <property type="entry name" value="GGCT_like"/>
    <property type="match status" value="1"/>
</dbReference>
<dbReference type="RefSeq" id="WP_073599644.1">
    <property type="nucleotide sequence ID" value="NZ_MRCB01000011.1"/>
</dbReference>
<dbReference type="Pfam" id="PF06094">
    <property type="entry name" value="GGACT"/>
    <property type="match status" value="1"/>
</dbReference>
<dbReference type="Proteomes" id="UP000186868">
    <property type="component" value="Unassembled WGS sequence"/>
</dbReference>
<gene>
    <name evidence="2" type="ORF">NIES593_11140</name>
</gene>
<dbReference type="InterPro" id="IPR009288">
    <property type="entry name" value="AIG2-like_dom"/>
</dbReference>
<protein>
    <recommendedName>
        <fullName evidence="1">Gamma-glutamylcyclotransferase AIG2-like domain-containing protein</fullName>
    </recommendedName>
</protein>
<evidence type="ECO:0000313" key="3">
    <source>
        <dbReference type="Proteomes" id="UP000186868"/>
    </source>
</evidence>
<feature type="domain" description="Gamma-glutamylcyclotransferase AIG2-like" evidence="1">
    <location>
        <begin position="5"/>
        <end position="131"/>
    </location>
</feature>
<dbReference type="InterPro" id="IPR036568">
    <property type="entry name" value="GGCT-like_sf"/>
</dbReference>
<evidence type="ECO:0000259" key="1">
    <source>
        <dbReference type="Pfam" id="PF06094"/>
    </source>
</evidence>
<name>A0A1U7HHD5_9CYAN</name>
<proteinExistence type="predicted"/>